<dbReference type="InterPro" id="IPR036047">
    <property type="entry name" value="F-box-like_dom_sf"/>
</dbReference>
<dbReference type="SUPFAM" id="SSF52058">
    <property type="entry name" value="L domain-like"/>
    <property type="match status" value="1"/>
</dbReference>
<evidence type="ECO:0000313" key="6">
    <source>
        <dbReference type="Proteomes" id="UP001205105"/>
    </source>
</evidence>
<dbReference type="PROSITE" id="PS51450">
    <property type="entry name" value="LRR"/>
    <property type="match status" value="1"/>
</dbReference>
<dbReference type="Pfam" id="PF12937">
    <property type="entry name" value="F-box-like"/>
    <property type="match status" value="1"/>
</dbReference>
<dbReference type="AlphaFoldDB" id="A0AAD5DJZ1"/>
<accession>A0AAD5DJZ1</accession>
<comment type="subcellular location">
    <subcellularLocation>
        <location evidence="1">Cytoplasm</location>
        <location evidence="1">Cytoskeleton</location>
        <location evidence="1">Cilium axoneme</location>
    </subcellularLocation>
</comment>
<dbReference type="Gene3D" id="1.20.1280.50">
    <property type="match status" value="1"/>
</dbReference>
<dbReference type="InterPro" id="IPR001810">
    <property type="entry name" value="F-box_dom"/>
</dbReference>
<dbReference type="PANTHER" id="PTHR48051:SF1">
    <property type="entry name" value="RAS SUPPRESSOR PROTEIN 1"/>
    <property type="match status" value="1"/>
</dbReference>
<sequence>MAPASSEQQLLDLPPDVLVAILSRLPFNERLRLSGVCRRLRQLCAGPSPLWRCVDVRRRLESGPEETKVQLVGRSMQLQRGLGEWLAARASAVEELSLGLRMQQLSANQLVLAVVVPQPQGLPALRQLTIEWPGTAMWTTAARPWQELLPALTKLEFVQGTQLCLENRGLCVLHKLREFGLADGTLDLAACPPASPWLPPTVTSLCLANAGVRGIPATVTCLTSLRSLVVSQNRFSSMNSLALLPPLASSLEELNLSETCLRAFPSQVSALTRLKVLYLHNAWHRSAALGPSDWDALQPLAASLRFLSISGNRLEAVPPAVLGMQRLLGLHIEDNELAGPLPLAPYLRTLRELLLDWQAALDSPEALRAATSLSRLVLSGHRAVDLHADGTLTVRPARDAEPLLAALAAMPALRLVEDIQGEEDVVTAPVAHAMWHMGRRLGPQVALGAAHDSNLGWALADVQAAETAEAAQPA</sequence>
<organism evidence="5 6">
    <name type="scientific">Chlorella ohadii</name>
    <dbReference type="NCBI Taxonomy" id="2649997"/>
    <lineage>
        <taxon>Eukaryota</taxon>
        <taxon>Viridiplantae</taxon>
        <taxon>Chlorophyta</taxon>
        <taxon>core chlorophytes</taxon>
        <taxon>Trebouxiophyceae</taxon>
        <taxon>Chlorellales</taxon>
        <taxon>Chlorellaceae</taxon>
        <taxon>Chlorella clade</taxon>
        <taxon>Chlorella</taxon>
    </lineage>
</organism>
<dbReference type="GO" id="GO:0005930">
    <property type="term" value="C:axoneme"/>
    <property type="evidence" value="ECO:0007669"/>
    <property type="project" value="UniProtKB-SubCell"/>
</dbReference>
<keyword evidence="3" id="KW-0677">Repeat</keyword>
<gene>
    <name evidence="5" type="ORF">COHA_008421</name>
</gene>
<dbReference type="InterPro" id="IPR001611">
    <property type="entry name" value="Leu-rich_rpt"/>
</dbReference>
<dbReference type="PANTHER" id="PTHR48051">
    <property type="match status" value="1"/>
</dbReference>
<dbReference type="EMBL" id="JADXDR010000143">
    <property type="protein sequence ID" value="KAI7837793.1"/>
    <property type="molecule type" value="Genomic_DNA"/>
</dbReference>
<evidence type="ECO:0000313" key="5">
    <source>
        <dbReference type="EMBL" id="KAI7837793.1"/>
    </source>
</evidence>
<dbReference type="Proteomes" id="UP001205105">
    <property type="component" value="Unassembled WGS sequence"/>
</dbReference>
<keyword evidence="2" id="KW-0433">Leucine-rich repeat</keyword>
<comment type="caution">
    <text evidence="5">The sequence shown here is derived from an EMBL/GenBank/DDBJ whole genome shotgun (WGS) entry which is preliminary data.</text>
</comment>
<dbReference type="PROSITE" id="PS50181">
    <property type="entry name" value="FBOX"/>
    <property type="match status" value="1"/>
</dbReference>
<feature type="domain" description="F-box" evidence="4">
    <location>
        <begin position="7"/>
        <end position="54"/>
    </location>
</feature>
<dbReference type="Gene3D" id="3.80.10.10">
    <property type="entry name" value="Ribonuclease Inhibitor"/>
    <property type="match status" value="1"/>
</dbReference>
<evidence type="ECO:0000256" key="3">
    <source>
        <dbReference type="ARBA" id="ARBA00022737"/>
    </source>
</evidence>
<keyword evidence="6" id="KW-1185">Reference proteome</keyword>
<dbReference type="InterPro" id="IPR032675">
    <property type="entry name" value="LRR_dom_sf"/>
</dbReference>
<reference evidence="5" key="1">
    <citation type="submission" date="2020-11" db="EMBL/GenBank/DDBJ databases">
        <title>Chlorella ohadii genome sequencing and assembly.</title>
        <authorList>
            <person name="Murik O."/>
            <person name="Treves H."/>
            <person name="Kedem I."/>
            <person name="Shotland Y."/>
            <person name="Kaplan A."/>
        </authorList>
    </citation>
    <scope>NUCLEOTIDE SEQUENCE</scope>
    <source>
        <strain evidence="5">1</strain>
    </source>
</reference>
<protein>
    <recommendedName>
        <fullName evidence="4">F-box domain-containing protein</fullName>
    </recommendedName>
</protein>
<dbReference type="SMART" id="SM00256">
    <property type="entry name" value="FBOX"/>
    <property type="match status" value="1"/>
</dbReference>
<proteinExistence type="predicted"/>
<dbReference type="SUPFAM" id="SSF81383">
    <property type="entry name" value="F-box domain"/>
    <property type="match status" value="1"/>
</dbReference>
<evidence type="ECO:0000256" key="1">
    <source>
        <dbReference type="ARBA" id="ARBA00004430"/>
    </source>
</evidence>
<evidence type="ECO:0000259" key="4">
    <source>
        <dbReference type="PROSITE" id="PS50181"/>
    </source>
</evidence>
<evidence type="ECO:0000256" key="2">
    <source>
        <dbReference type="ARBA" id="ARBA00022614"/>
    </source>
</evidence>
<name>A0AAD5DJZ1_9CHLO</name>
<dbReference type="InterPro" id="IPR050216">
    <property type="entry name" value="LRR_domain-containing"/>
</dbReference>